<evidence type="ECO:0000256" key="2">
    <source>
        <dbReference type="SAM" id="MobiDB-lite"/>
    </source>
</evidence>
<dbReference type="OrthoDB" id="2385619at2759"/>
<dbReference type="InterPro" id="IPR027417">
    <property type="entry name" value="P-loop_NTPase"/>
</dbReference>
<dbReference type="Proteomes" id="UP000789508">
    <property type="component" value="Unassembled WGS sequence"/>
</dbReference>
<feature type="compositionally biased region" description="Polar residues" evidence="2">
    <location>
        <begin position="292"/>
        <end position="314"/>
    </location>
</feature>
<feature type="coiled-coil region" evidence="1">
    <location>
        <begin position="149"/>
        <end position="176"/>
    </location>
</feature>
<dbReference type="AlphaFoldDB" id="A0A9N8V806"/>
<protein>
    <submittedName>
        <fullName evidence="4">8414_t:CDS:1</fullName>
    </submittedName>
</protein>
<feature type="domain" description="Helicase ATP-binding" evidence="3">
    <location>
        <begin position="482"/>
        <end position="639"/>
    </location>
</feature>
<evidence type="ECO:0000313" key="4">
    <source>
        <dbReference type="EMBL" id="CAG8437966.1"/>
    </source>
</evidence>
<dbReference type="EMBL" id="CAJVPS010000002">
    <property type="protein sequence ID" value="CAG8437966.1"/>
    <property type="molecule type" value="Genomic_DNA"/>
</dbReference>
<feature type="region of interest" description="Disordered" evidence="2">
    <location>
        <begin position="287"/>
        <end position="314"/>
    </location>
</feature>
<reference evidence="4" key="1">
    <citation type="submission" date="2021-06" db="EMBL/GenBank/DDBJ databases">
        <authorList>
            <person name="Kallberg Y."/>
            <person name="Tangrot J."/>
            <person name="Rosling A."/>
        </authorList>
    </citation>
    <scope>NUCLEOTIDE SEQUENCE</scope>
    <source>
        <strain evidence="4">FL130A</strain>
    </source>
</reference>
<feature type="compositionally biased region" description="Polar residues" evidence="2">
    <location>
        <begin position="201"/>
        <end position="211"/>
    </location>
</feature>
<accession>A0A9N8V806</accession>
<name>A0A9N8V806_9GLOM</name>
<comment type="caution">
    <text evidence="4">The sequence shown here is derived from an EMBL/GenBank/DDBJ whole genome shotgun (WGS) entry which is preliminary data.</text>
</comment>
<sequence length="1037" mass="115760">MKAGISKEELKEEYAKHKVKTNVELFNKMIEEVKQGKKIEVIEEEDIKKSESISCCELRQLFREVLNVGSSLFPEKEKGDIFSAVVLTTLSGLNLRKKLCDNCSKFLTLLNERIAQGDTERRIEELLKILKGTGADLIEVDGKPLSQVAKELEQKINDLKKENAGLKEELEKSLTIEKLKEIFDEKNFEIVNGKVKYKGVASTSDQQTAKPNGTVDPSKPAGKPAWTTGSDEDAETIYNNGWRNIATGYTSNGQTTNNIDQKTHLKNEVDKAHNLLNRIKNETDLTKLPSDSDVTTTYNENKVPSSNVGLDPTQSRTAYDNGDEVDVLKNKTADAQINALDDNKLPASKSKEQILKILQDHRNTFKYKLDVEDNEVKGDEYKPLTASILNELLEDFLDKSAQKEDLDGREIKIAEVKEVNGKEQFTGQRIKTEIDGKTVIEKEEKWSKVERLDLTGTYLLPFVYSLINFDPDQATYATLDKNGEIDKSGSGVLPILTGGGKTTKTMGCLVRGGEKTKNETDLVKKGSNVVLICPNEALAADAEAEKLLGYIARSTVIPDNLKEPNSSTKYVKDAEMKKKVIAKDETIIVFDEAHFNDAKYQELQKRLVKEDYKVIIMSATFPKKKFSITMSHPREVLLVPQFEPEYLKDKDGSILTMKDSEVDPKTGNIVTVLDPATGKKDKKVQLLYNGLTAKQKKLLDDNDIAYVSFDRTNQGAVTGITQGMPNGSIFFANPNHEMGFSPHIHNVICTGRSQLISLASMVQQIGRVARLFPGSAYLLTKDLYDVDAETGKVKVLKPAKDLAYKFVTAALSGAKADLDYLGTQGANMSSDPNFLRAALGLGYKFGLKPEEILVGTGGIKPFYPVFGVKPTPPVVDEEVVPKQGGKKGETEKVIDEEAVKEVIKVLNAFVDKRRKELKNYKEDKNEYSTSEKDTFDELVGLYRTVNGTEVKVGMVENKRGELKPTISITYPAPISGRRALVLEEEIGVWRCHRCLKVNNGYRFCEQCGIDFRIDKEEGSRFLEQDEILMAQVLQRED</sequence>
<evidence type="ECO:0000256" key="1">
    <source>
        <dbReference type="SAM" id="Coils"/>
    </source>
</evidence>
<organism evidence="4 5">
    <name type="scientific">Ambispora leptoticha</name>
    <dbReference type="NCBI Taxonomy" id="144679"/>
    <lineage>
        <taxon>Eukaryota</taxon>
        <taxon>Fungi</taxon>
        <taxon>Fungi incertae sedis</taxon>
        <taxon>Mucoromycota</taxon>
        <taxon>Glomeromycotina</taxon>
        <taxon>Glomeromycetes</taxon>
        <taxon>Archaeosporales</taxon>
        <taxon>Ambisporaceae</taxon>
        <taxon>Ambispora</taxon>
    </lineage>
</organism>
<proteinExistence type="predicted"/>
<dbReference type="SUPFAM" id="SSF52540">
    <property type="entry name" value="P-loop containing nucleoside triphosphate hydrolases"/>
    <property type="match status" value="1"/>
</dbReference>
<feature type="region of interest" description="Disordered" evidence="2">
    <location>
        <begin position="201"/>
        <end position="232"/>
    </location>
</feature>
<dbReference type="Gene3D" id="3.40.50.300">
    <property type="entry name" value="P-loop containing nucleotide triphosphate hydrolases"/>
    <property type="match status" value="1"/>
</dbReference>
<keyword evidence="5" id="KW-1185">Reference proteome</keyword>
<dbReference type="InterPro" id="IPR014001">
    <property type="entry name" value="Helicase_ATP-bd"/>
</dbReference>
<evidence type="ECO:0000313" key="5">
    <source>
        <dbReference type="Proteomes" id="UP000789508"/>
    </source>
</evidence>
<gene>
    <name evidence="4" type="ORF">ALEPTO_LOCUS60</name>
</gene>
<keyword evidence="1" id="KW-0175">Coiled coil</keyword>
<dbReference type="PROSITE" id="PS51192">
    <property type="entry name" value="HELICASE_ATP_BIND_1"/>
    <property type="match status" value="1"/>
</dbReference>
<evidence type="ECO:0000259" key="3">
    <source>
        <dbReference type="PROSITE" id="PS51192"/>
    </source>
</evidence>